<evidence type="ECO:0000313" key="2">
    <source>
        <dbReference type="EMBL" id="KAK9902471.1"/>
    </source>
</evidence>
<dbReference type="Proteomes" id="UP001457282">
    <property type="component" value="Unassembled WGS sequence"/>
</dbReference>
<keyword evidence="1" id="KW-0732">Signal</keyword>
<feature type="signal peptide" evidence="1">
    <location>
        <begin position="1"/>
        <end position="35"/>
    </location>
</feature>
<name>A0AAW1VGQ7_RUBAR</name>
<evidence type="ECO:0000313" key="3">
    <source>
        <dbReference type="Proteomes" id="UP001457282"/>
    </source>
</evidence>
<gene>
    <name evidence="2" type="ORF">M0R45_001587</name>
</gene>
<accession>A0AAW1VGQ7</accession>
<sequence length="136" mass="15015">MRVSVAEMSGRSSSVAARLAMMVVVMIILITQTQCFSINQTITISYSGCDGRNDDLSCLTGQTDLDSDEFMLDSEFSRRILAKPQGTFAQRPQIQETICRVPAGKTLLRATNGANLKALPAHCNKPNYSKDCYHYD</sequence>
<dbReference type="EMBL" id="JBEDUW010000257">
    <property type="protein sequence ID" value="KAK9902471.1"/>
    <property type="molecule type" value="Genomic_DNA"/>
</dbReference>
<proteinExistence type="predicted"/>
<reference evidence="2 3" key="1">
    <citation type="journal article" date="2023" name="G3 (Bethesda)">
        <title>A chromosome-length genome assembly and annotation of blackberry (Rubus argutus, cv. 'Hillquist').</title>
        <authorList>
            <person name="Bruna T."/>
            <person name="Aryal R."/>
            <person name="Dudchenko O."/>
            <person name="Sargent D.J."/>
            <person name="Mead D."/>
            <person name="Buti M."/>
            <person name="Cavallini A."/>
            <person name="Hytonen T."/>
            <person name="Andres J."/>
            <person name="Pham M."/>
            <person name="Weisz D."/>
            <person name="Mascagni F."/>
            <person name="Usai G."/>
            <person name="Natali L."/>
            <person name="Bassil N."/>
            <person name="Fernandez G.E."/>
            <person name="Lomsadze A."/>
            <person name="Armour M."/>
            <person name="Olukolu B."/>
            <person name="Poorten T."/>
            <person name="Britton C."/>
            <person name="Davik J."/>
            <person name="Ashrafi H."/>
            <person name="Aiden E.L."/>
            <person name="Borodovsky M."/>
            <person name="Worthington M."/>
        </authorList>
    </citation>
    <scope>NUCLEOTIDE SEQUENCE [LARGE SCALE GENOMIC DNA]</scope>
    <source>
        <strain evidence="2">PI 553951</strain>
    </source>
</reference>
<feature type="chain" id="PRO_5043766324" evidence="1">
    <location>
        <begin position="36"/>
        <end position="136"/>
    </location>
</feature>
<organism evidence="2 3">
    <name type="scientific">Rubus argutus</name>
    <name type="common">Southern blackberry</name>
    <dbReference type="NCBI Taxonomy" id="59490"/>
    <lineage>
        <taxon>Eukaryota</taxon>
        <taxon>Viridiplantae</taxon>
        <taxon>Streptophyta</taxon>
        <taxon>Embryophyta</taxon>
        <taxon>Tracheophyta</taxon>
        <taxon>Spermatophyta</taxon>
        <taxon>Magnoliopsida</taxon>
        <taxon>eudicotyledons</taxon>
        <taxon>Gunneridae</taxon>
        <taxon>Pentapetalae</taxon>
        <taxon>rosids</taxon>
        <taxon>fabids</taxon>
        <taxon>Rosales</taxon>
        <taxon>Rosaceae</taxon>
        <taxon>Rosoideae</taxon>
        <taxon>Rosoideae incertae sedis</taxon>
        <taxon>Rubus</taxon>
    </lineage>
</organism>
<protein>
    <submittedName>
        <fullName evidence="2">Uncharacterized protein</fullName>
    </submittedName>
</protein>
<evidence type="ECO:0000256" key="1">
    <source>
        <dbReference type="SAM" id="SignalP"/>
    </source>
</evidence>
<dbReference type="AlphaFoldDB" id="A0AAW1VGQ7"/>
<keyword evidence="3" id="KW-1185">Reference proteome</keyword>
<comment type="caution">
    <text evidence="2">The sequence shown here is derived from an EMBL/GenBank/DDBJ whole genome shotgun (WGS) entry which is preliminary data.</text>
</comment>